<dbReference type="KEGG" id="alim:106513976"/>
<evidence type="ECO:0000313" key="2">
    <source>
        <dbReference type="RefSeq" id="XP_013858501.1"/>
    </source>
</evidence>
<gene>
    <name evidence="2" type="primary">LOC106513976</name>
</gene>
<keyword evidence="1" id="KW-1185">Reference proteome</keyword>
<dbReference type="STRING" id="52670.A0A2I4ASN9"/>
<sequence length="155" mass="16818">MPLGVEVPVLRGFLTAGEAAEWKQRIADLAETGSLLQSLVEGDFEAVLLSPQVLDLLTGDGSCSEEEDVESYLERRLLLYLTDGFNDTRTNRELALMALAVSCLHMFAQSNWTGPPVSLHACDSLPPALLSSQVPHRLIADSCFCVVCHLISCSV</sequence>
<dbReference type="InParanoid" id="A0A2I4ASN9"/>
<dbReference type="Proteomes" id="UP000192220">
    <property type="component" value="Unplaced"/>
</dbReference>
<dbReference type="OrthoDB" id="8952508at2759"/>
<dbReference type="GeneID" id="106513976"/>
<protein>
    <submittedName>
        <fullName evidence="2">Tetratricopeptide repeat protein 27</fullName>
    </submittedName>
</protein>
<reference evidence="2" key="1">
    <citation type="submission" date="2025-08" db="UniProtKB">
        <authorList>
            <consortium name="RefSeq"/>
        </authorList>
    </citation>
    <scope>IDENTIFICATION</scope>
    <source>
        <strain evidence="2">Quisiro</strain>
        <tissue evidence="2">Liver</tissue>
    </source>
</reference>
<name>A0A2I4ASN9_AUSLI</name>
<dbReference type="RefSeq" id="XP_013858501.1">
    <property type="nucleotide sequence ID" value="XM_014003047.1"/>
</dbReference>
<proteinExistence type="predicted"/>
<evidence type="ECO:0000313" key="1">
    <source>
        <dbReference type="Proteomes" id="UP000192220"/>
    </source>
</evidence>
<accession>A0A2I4ASN9</accession>
<organism evidence="1 2">
    <name type="scientific">Austrofundulus limnaeus</name>
    <name type="common">Annual killifish</name>
    <dbReference type="NCBI Taxonomy" id="52670"/>
    <lineage>
        <taxon>Eukaryota</taxon>
        <taxon>Metazoa</taxon>
        <taxon>Chordata</taxon>
        <taxon>Craniata</taxon>
        <taxon>Vertebrata</taxon>
        <taxon>Euteleostomi</taxon>
        <taxon>Actinopterygii</taxon>
        <taxon>Neopterygii</taxon>
        <taxon>Teleostei</taxon>
        <taxon>Neoteleostei</taxon>
        <taxon>Acanthomorphata</taxon>
        <taxon>Ovalentaria</taxon>
        <taxon>Atherinomorphae</taxon>
        <taxon>Cyprinodontiformes</taxon>
        <taxon>Rivulidae</taxon>
        <taxon>Austrofundulus</taxon>
    </lineage>
</organism>
<dbReference type="AlphaFoldDB" id="A0A2I4ASN9"/>